<dbReference type="InterPro" id="IPR021737">
    <property type="entry name" value="Phage_phiKZ_Orf197"/>
</dbReference>
<feature type="transmembrane region" description="Helical" evidence="1">
    <location>
        <begin position="85"/>
        <end position="106"/>
    </location>
</feature>
<dbReference type="KEGG" id="noj:EJ995_09970"/>
<proteinExistence type="predicted"/>
<dbReference type="Proteomes" id="UP000279600">
    <property type="component" value="Chromosome"/>
</dbReference>
<dbReference type="OrthoDB" id="8536716at2"/>
<evidence type="ECO:0000256" key="1">
    <source>
        <dbReference type="SAM" id="Phobius"/>
    </source>
</evidence>
<keyword evidence="1" id="KW-1133">Transmembrane helix</keyword>
<sequence length="234" mass="26654">MAVLIKLIIAHLIGDFFLQTDKSVQKKEAEKLKSVSLYIHVLLHGLLSWIALWNIELWYIALFIMLSHLVVDVAKLYLTNKKNKRWLFLLDQVAHIATLVIAWLWLSNFNIVMPSLSSMHFWAFIAGMLFLTAPVSIALKTFFTRWKLDPRKVGVDSLKNAGKWIGMIERLLVFVFIVAGHFEAVGFLLAAKSVFRFGDLNRESNMKLTEYVLIGTLLSFGIAILTGLAYQSLL</sequence>
<evidence type="ECO:0000313" key="3">
    <source>
        <dbReference type="Proteomes" id="UP000279600"/>
    </source>
</evidence>
<feature type="transmembrane region" description="Helical" evidence="1">
    <location>
        <begin position="121"/>
        <end position="143"/>
    </location>
</feature>
<feature type="transmembrane region" description="Helical" evidence="1">
    <location>
        <begin position="35"/>
        <end position="52"/>
    </location>
</feature>
<accession>A0A3S9N1E9</accession>
<name>A0A3S9N1E9_9FLAO</name>
<keyword evidence="3" id="KW-1185">Reference proteome</keyword>
<dbReference type="Pfam" id="PF11750">
    <property type="entry name" value="DUF3307"/>
    <property type="match status" value="1"/>
</dbReference>
<keyword evidence="1" id="KW-0812">Transmembrane</keyword>
<dbReference type="AlphaFoldDB" id="A0A3S9N1E9"/>
<organism evidence="2 3">
    <name type="scientific">Nonlabens ponticola</name>
    <dbReference type="NCBI Taxonomy" id="2496866"/>
    <lineage>
        <taxon>Bacteria</taxon>
        <taxon>Pseudomonadati</taxon>
        <taxon>Bacteroidota</taxon>
        <taxon>Flavobacteriia</taxon>
        <taxon>Flavobacteriales</taxon>
        <taxon>Flavobacteriaceae</taxon>
        <taxon>Nonlabens</taxon>
    </lineage>
</organism>
<gene>
    <name evidence="2" type="ORF">EJ995_09970</name>
</gene>
<evidence type="ECO:0000313" key="2">
    <source>
        <dbReference type="EMBL" id="AZQ45219.1"/>
    </source>
</evidence>
<feature type="transmembrane region" description="Helical" evidence="1">
    <location>
        <begin position="211"/>
        <end position="230"/>
    </location>
</feature>
<protein>
    <submittedName>
        <fullName evidence="2">DUF3307 domain-containing protein</fullName>
    </submittedName>
</protein>
<dbReference type="EMBL" id="CP034549">
    <property type="protein sequence ID" value="AZQ45219.1"/>
    <property type="molecule type" value="Genomic_DNA"/>
</dbReference>
<feature type="transmembrane region" description="Helical" evidence="1">
    <location>
        <begin position="58"/>
        <end position="78"/>
    </location>
</feature>
<reference evidence="2 3" key="1">
    <citation type="submission" date="2018-12" db="EMBL/GenBank/DDBJ databases">
        <title>Complete genome of Nonlabens sp. MJ115.</title>
        <authorList>
            <person name="Choi H.S."/>
            <person name="Jung J."/>
        </authorList>
    </citation>
    <scope>NUCLEOTIDE SEQUENCE [LARGE SCALE GENOMIC DNA]</scope>
    <source>
        <strain evidence="2 3">MJ115</strain>
    </source>
</reference>
<keyword evidence="1" id="KW-0472">Membrane</keyword>
<feature type="transmembrane region" description="Helical" evidence="1">
    <location>
        <begin position="171"/>
        <end position="191"/>
    </location>
</feature>